<dbReference type="Proteomes" id="UP001342314">
    <property type="component" value="Unassembled WGS sequence"/>
</dbReference>
<keyword evidence="2 4" id="KW-0863">Zinc-finger</keyword>
<organism evidence="7 8">
    <name type="scientific">Rhodotorula paludigena</name>
    <dbReference type="NCBI Taxonomy" id="86838"/>
    <lineage>
        <taxon>Eukaryota</taxon>
        <taxon>Fungi</taxon>
        <taxon>Dikarya</taxon>
        <taxon>Basidiomycota</taxon>
        <taxon>Pucciniomycotina</taxon>
        <taxon>Microbotryomycetes</taxon>
        <taxon>Sporidiobolales</taxon>
        <taxon>Sporidiobolaceae</taxon>
        <taxon>Rhodotorula</taxon>
    </lineage>
</organism>
<dbReference type="SUPFAM" id="SSF57667">
    <property type="entry name" value="beta-beta-alpha zinc fingers"/>
    <property type="match status" value="1"/>
</dbReference>
<feature type="compositionally biased region" description="Polar residues" evidence="5">
    <location>
        <begin position="347"/>
        <end position="357"/>
    </location>
</feature>
<evidence type="ECO:0000256" key="2">
    <source>
        <dbReference type="ARBA" id="ARBA00022771"/>
    </source>
</evidence>
<dbReference type="Gene3D" id="3.30.160.60">
    <property type="entry name" value="Classic Zinc Finger"/>
    <property type="match status" value="2"/>
</dbReference>
<feature type="region of interest" description="Disordered" evidence="5">
    <location>
        <begin position="615"/>
        <end position="658"/>
    </location>
</feature>
<dbReference type="Pfam" id="PF00096">
    <property type="entry name" value="zf-C2H2"/>
    <property type="match status" value="1"/>
</dbReference>
<comment type="caution">
    <text evidence="7">The sequence shown here is derived from an EMBL/GenBank/DDBJ whole genome shotgun (WGS) entry which is preliminary data.</text>
</comment>
<sequence length="658" mass="69253">MQGVADAKPPASSLTDPLASISNAPASSVDPTAGASAADGSEGPSKPAKKPASKVFRCNGFGDCQMTFTRSEHLARHVRKHTGERPFKCHCGREFSRLDNVRQHASTVHADQQPKNQETIAQLVALHNTLSASTMQRQKDAGMIVQDANGEPRSRKRAEAASGAAEGKPKKTTAKKKTAAAPKKGQEPQPAATDHQAPASEQDAHAQAAATAAAPAPAQPGYPPQMQMAQYTAAAPGMPPPGAYPYGAAGQYPVAQYGAYGQPNVYGFAHPPIHHQQIYGAMPPPQVPYMPPGAEQYYSAAAAAAAAGYPHVPPPHNPYAASSQQQQQQHQQQAQADQSPRMHRPDSTQPISGQPHNRYNPPGPLNYAASTQMPPQPPQDPGALTPNKISLPSISALLPAPFSNGQQQPDVQQQAQLQQTQQAQQQRHGPVDPNVQQQYYAVAAASQNRPPSQLQMPPPGSQNATHAQQPGSASYGAYPGAEMQYQQQQAMSQQHMMDPYARPGSTTGSEREGPPSLSNGSTSATSSNFQTSNGSPAHAHLAAPSQHHSHMYGGAPVQSAYNYSQPIASHLTNTPSGGSYLYGSTPSYHPSQTPTPIAQQQQYPLAPPGAKFALYGQQQPYGLPPLGGPVQPGRESAERGGWAPPPPAGMAGVGAEAR</sequence>
<reference evidence="7 8" key="1">
    <citation type="submission" date="2021-12" db="EMBL/GenBank/DDBJ databases">
        <title>High titer production of polyol ester of fatty acids by Rhodotorula paludigena BS15 towards product separation-free biomass refinery.</title>
        <authorList>
            <person name="Mano J."/>
            <person name="Ono H."/>
            <person name="Tanaka T."/>
            <person name="Naito K."/>
            <person name="Sushida H."/>
            <person name="Ike M."/>
            <person name="Tokuyasu K."/>
            <person name="Kitaoka M."/>
        </authorList>
    </citation>
    <scope>NUCLEOTIDE SEQUENCE [LARGE SCALE GENOMIC DNA]</scope>
    <source>
        <strain evidence="7 8">BS15</strain>
    </source>
</reference>
<protein>
    <recommendedName>
        <fullName evidence="6">C2H2-type domain-containing protein</fullName>
    </recommendedName>
</protein>
<dbReference type="GO" id="GO:0008270">
    <property type="term" value="F:zinc ion binding"/>
    <property type="evidence" value="ECO:0007669"/>
    <property type="project" value="UniProtKB-KW"/>
</dbReference>
<feature type="domain" description="C2H2-type" evidence="6">
    <location>
        <begin position="56"/>
        <end position="86"/>
    </location>
</feature>
<dbReference type="EMBL" id="BQKY01000003">
    <property type="protein sequence ID" value="GJN88747.1"/>
    <property type="molecule type" value="Genomic_DNA"/>
</dbReference>
<dbReference type="PANTHER" id="PTHR23235">
    <property type="entry name" value="KRUEPPEL-LIKE TRANSCRIPTION FACTOR"/>
    <property type="match status" value="1"/>
</dbReference>
<feature type="compositionally biased region" description="Basic and acidic residues" evidence="5">
    <location>
        <begin position="150"/>
        <end position="159"/>
    </location>
</feature>
<feature type="compositionally biased region" description="Low complexity" evidence="5">
    <location>
        <begin position="483"/>
        <end position="497"/>
    </location>
</feature>
<keyword evidence="3" id="KW-0862">Zinc</keyword>
<feature type="domain" description="C2H2-type" evidence="6">
    <location>
        <begin position="87"/>
        <end position="114"/>
    </location>
</feature>
<dbReference type="InterPro" id="IPR013087">
    <property type="entry name" value="Znf_C2H2_type"/>
</dbReference>
<dbReference type="PANTHER" id="PTHR23235:SF127">
    <property type="entry name" value="TRANSCRIPTION FACTOR, PUTATIVE (AFU_ORTHOLOGUE AFUA_3G09820)-RELATED"/>
    <property type="match status" value="1"/>
</dbReference>
<feature type="compositionally biased region" description="Low complexity" evidence="5">
    <location>
        <begin position="516"/>
        <end position="528"/>
    </location>
</feature>
<feature type="compositionally biased region" description="Low complexity" evidence="5">
    <location>
        <begin position="435"/>
        <end position="447"/>
    </location>
</feature>
<dbReference type="AlphaFoldDB" id="A0AAV5GI42"/>
<dbReference type="SMART" id="SM00355">
    <property type="entry name" value="ZnF_C2H2"/>
    <property type="match status" value="2"/>
</dbReference>
<dbReference type="InterPro" id="IPR036236">
    <property type="entry name" value="Znf_C2H2_sf"/>
</dbReference>
<feature type="compositionally biased region" description="Low complexity" evidence="5">
    <location>
        <begin position="406"/>
        <end position="426"/>
    </location>
</feature>
<name>A0AAV5GI42_9BASI</name>
<dbReference type="GO" id="GO:0000981">
    <property type="term" value="F:DNA-binding transcription factor activity, RNA polymerase II-specific"/>
    <property type="evidence" value="ECO:0007669"/>
    <property type="project" value="TreeGrafter"/>
</dbReference>
<accession>A0AAV5GI42</accession>
<dbReference type="GO" id="GO:0000978">
    <property type="term" value="F:RNA polymerase II cis-regulatory region sequence-specific DNA binding"/>
    <property type="evidence" value="ECO:0007669"/>
    <property type="project" value="TreeGrafter"/>
</dbReference>
<feature type="compositionally biased region" description="Low complexity" evidence="5">
    <location>
        <begin position="649"/>
        <end position="658"/>
    </location>
</feature>
<evidence type="ECO:0000313" key="7">
    <source>
        <dbReference type="EMBL" id="GJN88747.1"/>
    </source>
</evidence>
<gene>
    <name evidence="7" type="ORF">Rhopal_001715-T1</name>
</gene>
<feature type="region of interest" description="Disordered" evidence="5">
    <location>
        <begin position="308"/>
        <end position="553"/>
    </location>
</feature>
<keyword evidence="8" id="KW-1185">Reference proteome</keyword>
<evidence type="ECO:0000313" key="8">
    <source>
        <dbReference type="Proteomes" id="UP001342314"/>
    </source>
</evidence>
<feature type="compositionally biased region" description="Polar residues" evidence="5">
    <location>
        <begin position="12"/>
        <end position="30"/>
    </location>
</feature>
<evidence type="ECO:0000256" key="4">
    <source>
        <dbReference type="PROSITE-ProRule" id="PRU00042"/>
    </source>
</evidence>
<evidence type="ECO:0000256" key="1">
    <source>
        <dbReference type="ARBA" id="ARBA00022723"/>
    </source>
</evidence>
<feature type="compositionally biased region" description="Polar residues" evidence="5">
    <location>
        <begin position="448"/>
        <end position="472"/>
    </location>
</feature>
<evidence type="ECO:0000259" key="6">
    <source>
        <dbReference type="PROSITE" id="PS50157"/>
    </source>
</evidence>
<feature type="region of interest" description="Disordered" evidence="5">
    <location>
        <begin position="1"/>
        <end position="53"/>
    </location>
</feature>
<feature type="compositionally biased region" description="Low complexity" evidence="5">
    <location>
        <begin position="320"/>
        <end position="339"/>
    </location>
</feature>
<dbReference type="PROSITE" id="PS50157">
    <property type="entry name" value="ZINC_FINGER_C2H2_2"/>
    <property type="match status" value="2"/>
</dbReference>
<evidence type="ECO:0000256" key="5">
    <source>
        <dbReference type="SAM" id="MobiDB-lite"/>
    </source>
</evidence>
<dbReference type="FunFam" id="3.30.160.60:FF:002343">
    <property type="entry name" value="Zinc finger protein 33A"/>
    <property type="match status" value="1"/>
</dbReference>
<feature type="region of interest" description="Disordered" evidence="5">
    <location>
        <begin position="144"/>
        <end position="224"/>
    </location>
</feature>
<proteinExistence type="predicted"/>
<keyword evidence="1" id="KW-0479">Metal-binding</keyword>
<evidence type="ECO:0000256" key="3">
    <source>
        <dbReference type="ARBA" id="ARBA00022833"/>
    </source>
</evidence>
<feature type="compositionally biased region" description="Low complexity" evidence="5">
    <location>
        <begin position="197"/>
        <end position="216"/>
    </location>
</feature>